<name>T0PU85_SAPDV</name>
<dbReference type="PROSITE" id="PS50966">
    <property type="entry name" value="ZF_SWIM"/>
    <property type="match status" value="1"/>
</dbReference>
<dbReference type="InterPro" id="IPR007527">
    <property type="entry name" value="Znf_SWIM"/>
</dbReference>
<dbReference type="InterPro" id="IPR001357">
    <property type="entry name" value="BRCT_dom"/>
</dbReference>
<dbReference type="PANTHER" id="PTHR47810">
    <property type="entry name" value="DNA LIGASE"/>
    <property type="match status" value="1"/>
</dbReference>
<dbReference type="VEuPathDB" id="FungiDB:SDRG_13225"/>
<dbReference type="Proteomes" id="UP000030762">
    <property type="component" value="Unassembled WGS sequence"/>
</dbReference>
<dbReference type="InterPro" id="IPR036420">
    <property type="entry name" value="BRCT_dom_sf"/>
</dbReference>
<dbReference type="GO" id="GO:0006310">
    <property type="term" value="P:DNA recombination"/>
    <property type="evidence" value="ECO:0007669"/>
    <property type="project" value="InterPro"/>
</dbReference>
<dbReference type="Pfam" id="PF14743">
    <property type="entry name" value="DNA_ligase_OB_2"/>
    <property type="match status" value="1"/>
</dbReference>
<accession>T0PU85</accession>
<evidence type="ECO:0000313" key="11">
    <source>
        <dbReference type="Proteomes" id="UP000030762"/>
    </source>
</evidence>
<gene>
    <name evidence="10" type="ORF">SDRG_13225</name>
</gene>
<dbReference type="GO" id="GO:0005524">
    <property type="term" value="F:ATP binding"/>
    <property type="evidence" value="ECO:0007669"/>
    <property type="project" value="InterPro"/>
</dbReference>
<dbReference type="RefSeq" id="XP_008617528.1">
    <property type="nucleotide sequence ID" value="XM_008619306.1"/>
</dbReference>
<dbReference type="InterPro" id="IPR012340">
    <property type="entry name" value="NA-bd_OB-fold"/>
</dbReference>
<evidence type="ECO:0008006" key="12">
    <source>
        <dbReference type="Google" id="ProtNLM"/>
    </source>
</evidence>
<dbReference type="OMA" id="FRVQPRM"/>
<feature type="domain" description="SWIM-type" evidence="9">
    <location>
        <begin position="197"/>
        <end position="236"/>
    </location>
</feature>
<dbReference type="AlphaFoldDB" id="T0PU85"/>
<dbReference type="GeneID" id="19953952"/>
<dbReference type="eggNOG" id="ENOG502QTYC">
    <property type="taxonomic scope" value="Eukaryota"/>
</dbReference>
<evidence type="ECO:0000313" key="10">
    <source>
        <dbReference type="EMBL" id="EQC29069.1"/>
    </source>
</evidence>
<dbReference type="GO" id="GO:0003910">
    <property type="term" value="F:DNA ligase (ATP) activity"/>
    <property type="evidence" value="ECO:0007669"/>
    <property type="project" value="InterPro"/>
</dbReference>
<evidence type="ECO:0000256" key="4">
    <source>
        <dbReference type="ARBA" id="ARBA00022763"/>
    </source>
</evidence>
<organism evidence="10 11">
    <name type="scientific">Saprolegnia diclina (strain VS20)</name>
    <dbReference type="NCBI Taxonomy" id="1156394"/>
    <lineage>
        <taxon>Eukaryota</taxon>
        <taxon>Sar</taxon>
        <taxon>Stramenopiles</taxon>
        <taxon>Oomycota</taxon>
        <taxon>Saprolegniomycetes</taxon>
        <taxon>Saprolegniales</taxon>
        <taxon>Saprolegniaceae</taxon>
        <taxon>Saprolegnia</taxon>
    </lineage>
</organism>
<feature type="region of interest" description="Disordered" evidence="7">
    <location>
        <begin position="245"/>
        <end position="264"/>
    </location>
</feature>
<keyword evidence="3" id="KW-0235">DNA replication</keyword>
<evidence type="ECO:0000259" key="8">
    <source>
        <dbReference type="PROSITE" id="PS50172"/>
    </source>
</evidence>
<dbReference type="SUPFAM" id="SSF56091">
    <property type="entry name" value="DNA ligase/mRNA capping enzyme, catalytic domain"/>
    <property type="match status" value="1"/>
</dbReference>
<dbReference type="Pfam" id="PF00533">
    <property type="entry name" value="BRCT"/>
    <property type="match status" value="1"/>
</dbReference>
<dbReference type="Gene3D" id="2.40.50.140">
    <property type="entry name" value="Nucleic acid-binding proteins"/>
    <property type="match status" value="1"/>
</dbReference>
<dbReference type="PROSITE" id="PS50172">
    <property type="entry name" value="BRCT"/>
    <property type="match status" value="1"/>
</dbReference>
<dbReference type="CDD" id="cd08041">
    <property type="entry name" value="OBF_kDNA_ligase_like"/>
    <property type="match status" value="1"/>
</dbReference>
<dbReference type="InParanoid" id="T0PU85"/>
<dbReference type="OrthoDB" id="411785at2759"/>
<dbReference type="EMBL" id="JH767188">
    <property type="protein sequence ID" value="EQC29069.1"/>
    <property type="molecule type" value="Genomic_DNA"/>
</dbReference>
<sequence length="524" mass="56978">MSLTGHVIAITGKLSLGTRADVQSLVEANGGVFANAVTKEVTHLVTNDPTAKSTKLETARKRGISVVGEEFLPTAKRHKAATVVYHAACLAGLVFYFHGPPGAVPHDDCVRFLLEHGGSHVAQHDATVTHIVYAGKLPISNLTTGDAAIIAYDFFSTLMAAQYEALFGDDAPSETPTPKRVMAEGEAVEIQGGHGTYEVRLRNGVYYCTCMAWKMQHQAGAIRTCKHLRDVLGDAFEAWRTKGCLPSSPSKAKGNSSPTNKGPAPKVLLAHKYEDGNDIAGWYMSEKFDGVRGYWDGSTFLSRLGNPFPAPAYFTQHLPKDQHLDGELFLGRKQFEATISIVKNGQPENAKNWASLTFMVFDIPSMKDQPFEARYEYLRTHLGKTPYVTVVDHVKCASVAAMTAELARVEALGAEGLMLRQPGSKYVGARSKSLLKVKSFSDDEAKIVGYEPGQGKHKGRTGSLKCLSRSGKSFKVGSGLNDALREHPPAIGTIITYRFQELTAAGIPRFPTYVGIAIDKEWTD</sequence>
<dbReference type="Gene3D" id="3.30.470.30">
    <property type="entry name" value="DNA ligase/mRNA capping enzyme"/>
    <property type="match status" value="1"/>
</dbReference>
<protein>
    <recommendedName>
        <fullName evidence="12">DNA ligase (ATP)</fullName>
    </recommendedName>
</protein>
<evidence type="ECO:0000256" key="5">
    <source>
        <dbReference type="ARBA" id="ARBA00023204"/>
    </source>
</evidence>
<keyword evidence="6" id="KW-0863">Zinc-finger</keyword>
<evidence type="ECO:0000256" key="2">
    <source>
        <dbReference type="ARBA" id="ARBA00022598"/>
    </source>
</evidence>
<dbReference type="SUPFAM" id="SSF52113">
    <property type="entry name" value="BRCT domain"/>
    <property type="match status" value="1"/>
</dbReference>
<feature type="compositionally biased region" description="Polar residues" evidence="7">
    <location>
        <begin position="247"/>
        <end position="260"/>
    </location>
</feature>
<reference evidence="10 11" key="1">
    <citation type="submission" date="2012-04" db="EMBL/GenBank/DDBJ databases">
        <title>The Genome Sequence of Saprolegnia declina VS20.</title>
        <authorList>
            <consortium name="The Broad Institute Genome Sequencing Platform"/>
            <person name="Russ C."/>
            <person name="Nusbaum C."/>
            <person name="Tyler B."/>
            <person name="van West P."/>
            <person name="Dieguez-Uribeondo J."/>
            <person name="de Bruijn I."/>
            <person name="Tripathy S."/>
            <person name="Jiang R."/>
            <person name="Young S.K."/>
            <person name="Zeng Q."/>
            <person name="Gargeya S."/>
            <person name="Fitzgerald M."/>
            <person name="Haas B."/>
            <person name="Abouelleil A."/>
            <person name="Alvarado L."/>
            <person name="Arachchi H.M."/>
            <person name="Berlin A."/>
            <person name="Chapman S.B."/>
            <person name="Goldberg J."/>
            <person name="Griggs A."/>
            <person name="Gujja S."/>
            <person name="Hansen M."/>
            <person name="Howarth C."/>
            <person name="Imamovic A."/>
            <person name="Larimer J."/>
            <person name="McCowen C."/>
            <person name="Montmayeur A."/>
            <person name="Murphy C."/>
            <person name="Neiman D."/>
            <person name="Pearson M."/>
            <person name="Priest M."/>
            <person name="Roberts A."/>
            <person name="Saif S."/>
            <person name="Shea T."/>
            <person name="Sisk P."/>
            <person name="Sykes S."/>
            <person name="Wortman J."/>
            <person name="Nusbaum C."/>
            <person name="Birren B."/>
        </authorList>
    </citation>
    <scope>NUCLEOTIDE SEQUENCE [LARGE SCALE GENOMIC DNA]</scope>
    <source>
        <strain evidence="10 11">VS20</strain>
    </source>
</reference>
<keyword evidence="5" id="KW-0234">DNA repair</keyword>
<comment type="cofactor">
    <cofactor evidence="1">
        <name>a divalent metal cation</name>
        <dbReference type="ChEBI" id="CHEBI:60240"/>
    </cofactor>
</comment>
<dbReference type="GO" id="GO:0006281">
    <property type="term" value="P:DNA repair"/>
    <property type="evidence" value="ECO:0007669"/>
    <property type="project" value="UniProtKB-KW"/>
</dbReference>
<dbReference type="PANTHER" id="PTHR47810:SF1">
    <property type="entry name" value="DNA LIGASE B"/>
    <property type="match status" value="1"/>
</dbReference>
<dbReference type="GO" id="GO:0008270">
    <property type="term" value="F:zinc ion binding"/>
    <property type="evidence" value="ECO:0007669"/>
    <property type="project" value="UniProtKB-KW"/>
</dbReference>
<dbReference type="GO" id="GO:0006260">
    <property type="term" value="P:DNA replication"/>
    <property type="evidence" value="ECO:0007669"/>
    <property type="project" value="UniProtKB-KW"/>
</dbReference>
<dbReference type="Gene3D" id="3.40.50.10190">
    <property type="entry name" value="BRCT domain"/>
    <property type="match status" value="1"/>
</dbReference>
<dbReference type="NCBIfam" id="NF006592">
    <property type="entry name" value="PRK09125.1"/>
    <property type="match status" value="1"/>
</dbReference>
<dbReference type="SUPFAM" id="SSF50249">
    <property type="entry name" value="Nucleic acid-binding proteins"/>
    <property type="match status" value="1"/>
</dbReference>
<dbReference type="CDD" id="cd07896">
    <property type="entry name" value="Adenylation_kDNA_ligase_like"/>
    <property type="match status" value="1"/>
</dbReference>
<dbReference type="InterPro" id="IPR050326">
    <property type="entry name" value="NAD_dep_DNA_ligaseB"/>
</dbReference>
<feature type="domain" description="BRCT" evidence="8">
    <location>
        <begin position="1"/>
        <end position="72"/>
    </location>
</feature>
<dbReference type="InterPro" id="IPR012310">
    <property type="entry name" value="DNA_ligase_ATP-dep_cent"/>
</dbReference>
<evidence type="ECO:0000259" key="9">
    <source>
        <dbReference type="PROSITE" id="PS50966"/>
    </source>
</evidence>
<dbReference type="SMART" id="SM00292">
    <property type="entry name" value="BRCT"/>
    <property type="match status" value="1"/>
</dbReference>
<keyword evidence="6" id="KW-0479">Metal-binding</keyword>
<dbReference type="Gene3D" id="3.30.1490.70">
    <property type="match status" value="1"/>
</dbReference>
<dbReference type="InterPro" id="IPR029319">
    <property type="entry name" value="DNA_ligase_OB"/>
</dbReference>
<keyword evidence="2" id="KW-0436">Ligase</keyword>
<dbReference type="Pfam" id="PF01068">
    <property type="entry name" value="DNA_ligase_A_M"/>
    <property type="match status" value="1"/>
</dbReference>
<keyword evidence="4" id="KW-0227">DNA damage</keyword>
<keyword evidence="11" id="KW-1185">Reference proteome</keyword>
<dbReference type="STRING" id="1156394.T0PU85"/>
<keyword evidence="6" id="KW-0862">Zinc</keyword>
<proteinExistence type="predicted"/>
<evidence type="ECO:0000256" key="7">
    <source>
        <dbReference type="SAM" id="MobiDB-lite"/>
    </source>
</evidence>
<evidence type="ECO:0000256" key="6">
    <source>
        <dbReference type="PROSITE-ProRule" id="PRU00325"/>
    </source>
</evidence>
<evidence type="ECO:0000256" key="1">
    <source>
        <dbReference type="ARBA" id="ARBA00001968"/>
    </source>
</evidence>
<evidence type="ECO:0000256" key="3">
    <source>
        <dbReference type="ARBA" id="ARBA00022705"/>
    </source>
</evidence>